<evidence type="ECO:0000313" key="1">
    <source>
        <dbReference type="EMBL" id="KIM26189.1"/>
    </source>
</evidence>
<proteinExistence type="predicted"/>
<gene>
    <name evidence="1" type="ORF">M408DRAFT_25612</name>
</gene>
<name>A0A0C3B1Y1_SERVB</name>
<accession>A0A0C3B1Y1</accession>
<dbReference type="AlphaFoldDB" id="A0A0C3B1Y1"/>
<sequence length="132" mass="15541">MDDIHTQLVCIARQALRLVVLLNDRGAQREGPDKQERDERAVLSKELIELEKVLENWSIQLGGPREFTARAEKVKRLYDQFFRSRFYYTGAQDVIKNQLYQKLLAYDKVNMTLSQRNLSVREEMMEVDDMTA</sequence>
<organism evidence="1 2">
    <name type="scientific">Serendipita vermifera MAFF 305830</name>
    <dbReference type="NCBI Taxonomy" id="933852"/>
    <lineage>
        <taxon>Eukaryota</taxon>
        <taxon>Fungi</taxon>
        <taxon>Dikarya</taxon>
        <taxon>Basidiomycota</taxon>
        <taxon>Agaricomycotina</taxon>
        <taxon>Agaricomycetes</taxon>
        <taxon>Sebacinales</taxon>
        <taxon>Serendipitaceae</taxon>
        <taxon>Serendipita</taxon>
    </lineage>
</organism>
<evidence type="ECO:0000313" key="2">
    <source>
        <dbReference type="Proteomes" id="UP000054097"/>
    </source>
</evidence>
<protein>
    <submittedName>
        <fullName evidence="1">Uncharacterized protein</fullName>
    </submittedName>
</protein>
<reference evidence="1 2" key="1">
    <citation type="submission" date="2014-04" db="EMBL/GenBank/DDBJ databases">
        <authorList>
            <consortium name="DOE Joint Genome Institute"/>
            <person name="Kuo A."/>
            <person name="Zuccaro A."/>
            <person name="Kohler A."/>
            <person name="Nagy L.G."/>
            <person name="Floudas D."/>
            <person name="Copeland A."/>
            <person name="Barry K.W."/>
            <person name="Cichocki N."/>
            <person name="Veneault-Fourrey C."/>
            <person name="LaButti K."/>
            <person name="Lindquist E.A."/>
            <person name="Lipzen A."/>
            <person name="Lundell T."/>
            <person name="Morin E."/>
            <person name="Murat C."/>
            <person name="Sun H."/>
            <person name="Tunlid A."/>
            <person name="Henrissat B."/>
            <person name="Grigoriev I.V."/>
            <person name="Hibbett D.S."/>
            <person name="Martin F."/>
            <person name="Nordberg H.P."/>
            <person name="Cantor M.N."/>
            <person name="Hua S.X."/>
        </authorList>
    </citation>
    <scope>NUCLEOTIDE SEQUENCE [LARGE SCALE GENOMIC DNA]</scope>
    <source>
        <strain evidence="1 2">MAFF 305830</strain>
    </source>
</reference>
<dbReference type="EMBL" id="KN824308">
    <property type="protein sequence ID" value="KIM26189.1"/>
    <property type="molecule type" value="Genomic_DNA"/>
</dbReference>
<reference evidence="2" key="2">
    <citation type="submission" date="2015-01" db="EMBL/GenBank/DDBJ databases">
        <title>Evolutionary Origins and Diversification of the Mycorrhizal Mutualists.</title>
        <authorList>
            <consortium name="DOE Joint Genome Institute"/>
            <consortium name="Mycorrhizal Genomics Consortium"/>
            <person name="Kohler A."/>
            <person name="Kuo A."/>
            <person name="Nagy L.G."/>
            <person name="Floudas D."/>
            <person name="Copeland A."/>
            <person name="Barry K.W."/>
            <person name="Cichocki N."/>
            <person name="Veneault-Fourrey C."/>
            <person name="LaButti K."/>
            <person name="Lindquist E.A."/>
            <person name="Lipzen A."/>
            <person name="Lundell T."/>
            <person name="Morin E."/>
            <person name="Murat C."/>
            <person name="Riley R."/>
            <person name="Ohm R."/>
            <person name="Sun H."/>
            <person name="Tunlid A."/>
            <person name="Henrissat B."/>
            <person name="Grigoriev I.V."/>
            <person name="Hibbett D.S."/>
            <person name="Martin F."/>
        </authorList>
    </citation>
    <scope>NUCLEOTIDE SEQUENCE [LARGE SCALE GENOMIC DNA]</scope>
    <source>
        <strain evidence="2">MAFF 305830</strain>
    </source>
</reference>
<dbReference type="Proteomes" id="UP000054097">
    <property type="component" value="Unassembled WGS sequence"/>
</dbReference>
<dbReference type="HOGENOM" id="CLU_1918376_0_0_1"/>
<keyword evidence="2" id="KW-1185">Reference proteome</keyword>